<name>A0A0E3SBG1_9EURY</name>
<evidence type="ECO:0000313" key="2">
    <source>
        <dbReference type="EMBL" id="AKB78171.1"/>
    </source>
</evidence>
<evidence type="ECO:0000313" key="3">
    <source>
        <dbReference type="Proteomes" id="UP000033101"/>
    </source>
</evidence>
<keyword evidence="3" id="KW-1185">Reference proteome</keyword>
<gene>
    <name evidence="2" type="ORF">MSHOH_1688</name>
</gene>
<evidence type="ECO:0008006" key="4">
    <source>
        <dbReference type="Google" id="ProtNLM"/>
    </source>
</evidence>
<keyword evidence="1" id="KW-0472">Membrane</keyword>
<dbReference type="GeneID" id="24830900"/>
<evidence type="ECO:0000256" key="1">
    <source>
        <dbReference type="SAM" id="Phobius"/>
    </source>
</evidence>
<proteinExistence type="predicted"/>
<dbReference type="AlphaFoldDB" id="A0A0E3SBG1"/>
<sequence>MVQIKSLNSTSLAKVLGLMYLILAVIFSPFILLMASAGGQIGLTESVIMILAIILFYGIAGGIGGFLIGAIYNFIAKRFGGIEMELETA</sequence>
<dbReference type="RefSeq" id="WP_048139032.1">
    <property type="nucleotide sequence ID" value="NZ_CP009516.1"/>
</dbReference>
<feature type="transmembrane region" description="Helical" evidence="1">
    <location>
        <begin position="47"/>
        <end position="75"/>
    </location>
</feature>
<dbReference type="Proteomes" id="UP000033101">
    <property type="component" value="Chromosome"/>
</dbReference>
<dbReference type="HOGENOM" id="CLU_2447685_0_0_2"/>
<protein>
    <recommendedName>
        <fullName evidence="4">DUF3566 domain-containing protein</fullName>
    </recommendedName>
</protein>
<dbReference type="KEGG" id="mhor:MSHOH_1688"/>
<feature type="transmembrane region" description="Helical" evidence="1">
    <location>
        <begin position="12"/>
        <end position="35"/>
    </location>
</feature>
<keyword evidence="1" id="KW-1133">Transmembrane helix</keyword>
<dbReference type="PATRIC" id="fig|1434110.4.peg.2127"/>
<reference evidence="2 3" key="1">
    <citation type="submission" date="2014-07" db="EMBL/GenBank/DDBJ databases">
        <title>Methanogenic archaea and the global carbon cycle.</title>
        <authorList>
            <person name="Henriksen J.R."/>
            <person name="Luke J."/>
            <person name="Reinhart S."/>
            <person name="Benedict M.N."/>
            <person name="Youngblut N.D."/>
            <person name="Metcalf M.E."/>
            <person name="Whitaker R.J."/>
            <person name="Metcalf W.W."/>
        </authorList>
    </citation>
    <scope>NUCLEOTIDE SEQUENCE [LARGE SCALE GENOMIC DNA]</scope>
    <source>
        <strain evidence="2 3">HB-1</strain>
    </source>
</reference>
<organism evidence="2 3">
    <name type="scientific">Methanosarcina horonobensis HB-1 = JCM 15518</name>
    <dbReference type="NCBI Taxonomy" id="1434110"/>
    <lineage>
        <taxon>Archaea</taxon>
        <taxon>Methanobacteriati</taxon>
        <taxon>Methanobacteriota</taxon>
        <taxon>Stenosarchaea group</taxon>
        <taxon>Methanomicrobia</taxon>
        <taxon>Methanosarcinales</taxon>
        <taxon>Methanosarcinaceae</taxon>
        <taxon>Methanosarcina</taxon>
    </lineage>
</organism>
<keyword evidence="1" id="KW-0812">Transmembrane</keyword>
<accession>A0A0E3SBG1</accession>
<dbReference type="EMBL" id="CP009516">
    <property type="protein sequence ID" value="AKB78171.1"/>
    <property type="molecule type" value="Genomic_DNA"/>
</dbReference>
<dbReference type="OrthoDB" id="137572at2157"/>